<dbReference type="CDD" id="cd02440">
    <property type="entry name" value="AdoMet_MTases"/>
    <property type="match status" value="1"/>
</dbReference>
<dbReference type="InterPro" id="IPR013216">
    <property type="entry name" value="Methyltransf_11"/>
</dbReference>
<dbReference type="KEGG" id="mtc:MT1565"/>
<dbReference type="Proteomes" id="UP000001020">
    <property type="component" value="Chromosome"/>
</dbReference>
<evidence type="ECO:0000259" key="1">
    <source>
        <dbReference type="Pfam" id="PF08241"/>
    </source>
</evidence>
<dbReference type="SMR" id="Q7D8C2"/>
<dbReference type="HOGENOM" id="CLU_077655_0_0_11"/>
<feature type="domain" description="Methyltransferase type 11" evidence="1">
    <location>
        <begin position="105"/>
        <end position="191"/>
    </location>
</feature>
<proteinExistence type="predicted"/>
<name>Q7D8C2_MYCTO</name>
<dbReference type="InterPro" id="IPR029063">
    <property type="entry name" value="SAM-dependent_MTases_sf"/>
</dbReference>
<gene>
    <name evidence="2" type="ordered locus">MT1565</name>
</gene>
<sequence>MAQARRRDAEPQGARGCVALPAPTRLSSLTMSTNPGPAEGANQVMAQEHSAGAVQFTAHNVRLDDGTLTIPESSRTLDESSWFISARGILETVFPGDKSHLRLADVGCLEGGYAVGFARMGFQVLGIEVRELNMAACNYIKSKTNLPNLRFVHDNALNIANHGLFDTVFCCGLFYHLENPKQYLETLSSVTNKLLILQTHFSIINRSDKWLRLPTTARQLTDRLLRRPAPVKFMLSAPTEHEGLPGRWFTEFSDDRSFGQRDTAKWASWDNRRSFWIQREHLLQAIKDVGVDLVMEEYDNLEPSIAESLLGGSYAANLRGTFIGIKTR</sequence>
<keyword evidence="3" id="KW-1185">Reference proteome</keyword>
<dbReference type="Gene3D" id="3.40.50.150">
    <property type="entry name" value="Vaccinia Virus protein VP39"/>
    <property type="match status" value="1"/>
</dbReference>
<dbReference type="GO" id="GO:0008757">
    <property type="term" value="F:S-adenosylmethionine-dependent methyltransferase activity"/>
    <property type="evidence" value="ECO:0007669"/>
    <property type="project" value="InterPro"/>
</dbReference>
<evidence type="ECO:0000313" key="2">
    <source>
        <dbReference type="EMBL" id="AAK45832.1"/>
    </source>
</evidence>
<dbReference type="SUPFAM" id="SSF53335">
    <property type="entry name" value="S-adenosyl-L-methionine-dependent methyltransferases"/>
    <property type="match status" value="1"/>
</dbReference>
<reference evidence="2 3" key="1">
    <citation type="journal article" date="2002" name="J. Bacteriol.">
        <title>Whole-genome comparison of Mycobacterium tuberculosis clinical and laboratory strains.</title>
        <authorList>
            <person name="Fleischmann R.D."/>
            <person name="Alland D."/>
            <person name="Eisen J.A."/>
            <person name="Carpenter L."/>
            <person name="White O."/>
            <person name="Peterson J."/>
            <person name="DeBoy R."/>
            <person name="Dodson R."/>
            <person name="Gwinn M."/>
            <person name="Haft D."/>
            <person name="Hickey E."/>
            <person name="Kolonay J.F."/>
            <person name="Nelson W.C."/>
            <person name="Umayam L.A."/>
            <person name="Ermolaeva M."/>
            <person name="Salzberg S.L."/>
            <person name="Delcher A."/>
            <person name="Utterback T."/>
            <person name="Weidman J."/>
            <person name="Khouri H."/>
            <person name="Gill J."/>
            <person name="Mikula A."/>
            <person name="Bishai W."/>
            <person name="Jacobs Jr W.R.Jr."/>
            <person name="Venter J.C."/>
            <person name="Fraser C.M."/>
        </authorList>
    </citation>
    <scope>NUCLEOTIDE SEQUENCE [LARGE SCALE GENOMIC DNA]</scope>
    <source>
        <strain evidence="3">CDC 1551 / Oshkosh</strain>
    </source>
</reference>
<accession>Q7D8C2</accession>
<evidence type="ECO:0000313" key="3">
    <source>
        <dbReference type="Proteomes" id="UP000001020"/>
    </source>
</evidence>
<dbReference type="AlphaFoldDB" id="Q7D8C2"/>
<protein>
    <recommendedName>
        <fullName evidence="1">Methyltransferase type 11 domain-containing protein</fullName>
    </recommendedName>
</protein>
<organism evidence="2 3">
    <name type="scientific">Mycobacterium tuberculosis (strain CDC 1551 / Oshkosh)</name>
    <dbReference type="NCBI Taxonomy" id="83331"/>
    <lineage>
        <taxon>Bacteria</taxon>
        <taxon>Bacillati</taxon>
        <taxon>Actinomycetota</taxon>
        <taxon>Actinomycetes</taxon>
        <taxon>Mycobacteriales</taxon>
        <taxon>Mycobacteriaceae</taxon>
        <taxon>Mycobacterium</taxon>
        <taxon>Mycobacterium tuberculosis complex</taxon>
    </lineage>
</organism>
<dbReference type="EMBL" id="AE000516">
    <property type="protein sequence ID" value="AAK45832.1"/>
    <property type="molecule type" value="Genomic_DNA"/>
</dbReference>
<dbReference type="Pfam" id="PF08241">
    <property type="entry name" value="Methyltransf_11"/>
    <property type="match status" value="1"/>
</dbReference>